<feature type="compositionally biased region" description="Polar residues" evidence="1">
    <location>
        <begin position="24"/>
        <end position="34"/>
    </location>
</feature>
<proteinExistence type="predicted"/>
<keyword evidence="4" id="KW-1185">Reference proteome</keyword>
<feature type="chain" id="PRO_5018761931" evidence="2">
    <location>
        <begin position="20"/>
        <end position="80"/>
    </location>
</feature>
<reference evidence="3 4" key="1">
    <citation type="journal article" date="2019" name="Nat. Plants">
        <title>Stout camphor tree genome fills gaps in understanding of flowering plant genome evolution.</title>
        <authorList>
            <person name="Chaw S.M."/>
            <person name="Liu Y.C."/>
            <person name="Wu Y.W."/>
            <person name="Wang H.Y."/>
            <person name="Lin C.I."/>
            <person name="Wu C.S."/>
            <person name="Ke H.M."/>
            <person name="Chang L.Y."/>
            <person name="Hsu C.Y."/>
            <person name="Yang H.T."/>
            <person name="Sudianto E."/>
            <person name="Hsu M.H."/>
            <person name="Wu K.P."/>
            <person name="Wang L.N."/>
            <person name="Leebens-Mack J.H."/>
            <person name="Tsai I.J."/>
        </authorList>
    </citation>
    <scope>NUCLEOTIDE SEQUENCE [LARGE SCALE GENOMIC DNA]</scope>
    <source>
        <strain evidence="4">cv. Chaw 1501</strain>
        <tissue evidence="3">Young leaves</tissue>
    </source>
</reference>
<accession>A0A3S3QI73</accession>
<dbReference type="AlphaFoldDB" id="A0A3S3QI73"/>
<evidence type="ECO:0000313" key="3">
    <source>
        <dbReference type="EMBL" id="RWR84777.1"/>
    </source>
</evidence>
<protein>
    <submittedName>
        <fullName evidence="3">Uncharacterized protein</fullName>
    </submittedName>
</protein>
<evidence type="ECO:0000313" key="4">
    <source>
        <dbReference type="Proteomes" id="UP000283530"/>
    </source>
</evidence>
<dbReference type="EMBL" id="QPKB01000005">
    <property type="protein sequence ID" value="RWR84777.1"/>
    <property type="molecule type" value="Genomic_DNA"/>
</dbReference>
<sequence>MSLQWHYSLFFVLVHDLRAFTSTDTNMPRGSQQKKMAHLEKKSQKERSFSAERKKGVDLVRSGLRIILRLGLRLIEKNWS</sequence>
<dbReference type="Proteomes" id="UP000283530">
    <property type="component" value="Unassembled WGS sequence"/>
</dbReference>
<feature type="signal peptide" evidence="2">
    <location>
        <begin position="1"/>
        <end position="19"/>
    </location>
</feature>
<gene>
    <name evidence="3" type="ORF">CKAN_01360300</name>
</gene>
<name>A0A3S3QI73_9MAGN</name>
<keyword evidence="2" id="KW-0732">Signal</keyword>
<organism evidence="3 4">
    <name type="scientific">Cinnamomum micranthum f. kanehirae</name>
    <dbReference type="NCBI Taxonomy" id="337451"/>
    <lineage>
        <taxon>Eukaryota</taxon>
        <taxon>Viridiplantae</taxon>
        <taxon>Streptophyta</taxon>
        <taxon>Embryophyta</taxon>
        <taxon>Tracheophyta</taxon>
        <taxon>Spermatophyta</taxon>
        <taxon>Magnoliopsida</taxon>
        <taxon>Magnoliidae</taxon>
        <taxon>Laurales</taxon>
        <taxon>Lauraceae</taxon>
        <taxon>Cinnamomum</taxon>
    </lineage>
</organism>
<feature type="region of interest" description="Disordered" evidence="1">
    <location>
        <begin position="24"/>
        <end position="50"/>
    </location>
</feature>
<evidence type="ECO:0000256" key="2">
    <source>
        <dbReference type="SAM" id="SignalP"/>
    </source>
</evidence>
<feature type="compositionally biased region" description="Basic and acidic residues" evidence="1">
    <location>
        <begin position="37"/>
        <end position="50"/>
    </location>
</feature>
<evidence type="ECO:0000256" key="1">
    <source>
        <dbReference type="SAM" id="MobiDB-lite"/>
    </source>
</evidence>
<comment type="caution">
    <text evidence="3">The sequence shown here is derived from an EMBL/GenBank/DDBJ whole genome shotgun (WGS) entry which is preliminary data.</text>
</comment>